<reference evidence="1" key="1">
    <citation type="submission" date="2020-07" db="EMBL/GenBank/DDBJ databases">
        <title>Unique genomic features of the anaerobic methanotrophic archaea.</title>
        <authorList>
            <person name="Chadwick G.L."/>
            <person name="Skennerton C.T."/>
            <person name="Laso-Perez R."/>
            <person name="Leu A.O."/>
            <person name="Speth D.R."/>
            <person name="Yu H."/>
            <person name="Morgan-Lang C."/>
            <person name="Hatzenpichler R."/>
            <person name="Goudeau D."/>
            <person name="Malmstrom R."/>
            <person name="Brazelton W.J."/>
            <person name="Woyke T."/>
            <person name="Hallam S.J."/>
            <person name="Tyson G.W."/>
            <person name="Wegener G."/>
            <person name="Boetius A."/>
            <person name="Orphan V."/>
        </authorList>
    </citation>
    <scope>NUCLEOTIDE SEQUENCE</scope>
</reference>
<dbReference type="AlphaFoldDB" id="A0A7H1KNF7"/>
<dbReference type="PANTHER" id="PTHR39550:SF1">
    <property type="entry name" value="SLL0658 PROTEIN"/>
    <property type="match status" value="1"/>
</dbReference>
<dbReference type="EMBL" id="MT776523">
    <property type="protein sequence ID" value="QNT35471.1"/>
    <property type="molecule type" value="Genomic_DNA"/>
</dbReference>
<dbReference type="InterPro" id="IPR029060">
    <property type="entry name" value="PIN-like_dom_sf"/>
</dbReference>
<dbReference type="PANTHER" id="PTHR39550">
    <property type="entry name" value="SLL0658 PROTEIN"/>
    <property type="match status" value="1"/>
</dbReference>
<sequence length="163" mass="18646">MIAIDTDFASVLAKAEIIELVKELFSGKHYLIITPKVYEELEVPKEYGYIYPDEIFNNIDVLIVESKEQELYMDMLGSNPTLGRGELESIAVCMNRSAIFATLDEKAMRFARTRGIHVLHIHTVLQMLLKTELCSEKDVMDIIKKIEKTGRRTIELKLVLVQA</sequence>
<accession>A0A7H1KNF7</accession>
<evidence type="ECO:0000313" key="1">
    <source>
        <dbReference type="EMBL" id="QNT35471.1"/>
    </source>
</evidence>
<protein>
    <recommendedName>
        <fullName evidence="2">PIN domain-containing protein</fullName>
    </recommendedName>
</protein>
<evidence type="ECO:0008006" key="2">
    <source>
        <dbReference type="Google" id="ProtNLM"/>
    </source>
</evidence>
<organism evidence="1">
    <name type="scientific">uncultured Methanosarcinales archaeon</name>
    <dbReference type="NCBI Taxonomy" id="183757"/>
    <lineage>
        <taxon>Archaea</taxon>
        <taxon>Methanobacteriati</taxon>
        <taxon>Methanobacteriota</taxon>
        <taxon>Stenosarchaea group</taxon>
        <taxon>Methanomicrobia</taxon>
        <taxon>Methanosarcinales</taxon>
        <taxon>environmental samples</taxon>
    </lineage>
</organism>
<name>A0A7H1KNF7_9EURY</name>
<gene>
    <name evidence="1" type="ORF">EKMJPAOO_00021</name>
</gene>
<dbReference type="SUPFAM" id="SSF88723">
    <property type="entry name" value="PIN domain-like"/>
    <property type="match status" value="1"/>
</dbReference>
<dbReference type="InterPro" id="IPR021799">
    <property type="entry name" value="PIN-like_prokaryotic"/>
</dbReference>
<dbReference type="Pfam" id="PF11848">
    <property type="entry name" value="DUF3368"/>
    <property type="match status" value="1"/>
</dbReference>
<proteinExistence type="predicted"/>